<dbReference type="Pfam" id="PF04043">
    <property type="entry name" value="PMEI"/>
    <property type="match status" value="1"/>
</dbReference>
<reference evidence="6 7" key="1">
    <citation type="submission" date="2024-11" db="EMBL/GenBank/DDBJ databases">
        <title>Chromosome-level genome assembly of Eucalyptus globulus Labill. provides insights into its genome evolution.</title>
        <authorList>
            <person name="Li X."/>
        </authorList>
    </citation>
    <scope>NUCLEOTIDE SEQUENCE [LARGE SCALE GENOMIC DNA]</scope>
    <source>
        <strain evidence="6">CL2024</strain>
        <tissue evidence="6">Fresh tender leaves</tissue>
    </source>
</reference>
<keyword evidence="1 4" id="KW-0732">Signal</keyword>
<dbReference type="Proteomes" id="UP001634007">
    <property type="component" value="Unassembled WGS sequence"/>
</dbReference>
<dbReference type="PANTHER" id="PTHR35357">
    <property type="entry name" value="OS02G0537100 PROTEIN"/>
    <property type="match status" value="1"/>
</dbReference>
<gene>
    <name evidence="6" type="ORF">ACJRO7_033923</name>
</gene>
<dbReference type="SMART" id="SM00856">
    <property type="entry name" value="PMEI"/>
    <property type="match status" value="1"/>
</dbReference>
<comment type="caution">
    <text evidence="6">The sequence shown here is derived from an EMBL/GenBank/DDBJ whole genome shotgun (WGS) entry which is preliminary data.</text>
</comment>
<feature type="chain" id="PRO_5044892048" description="Pectinesterase inhibitor domain-containing protein" evidence="4">
    <location>
        <begin position="21"/>
        <end position="184"/>
    </location>
</feature>
<dbReference type="InterPro" id="IPR035513">
    <property type="entry name" value="Invertase/methylesterase_inhib"/>
</dbReference>
<feature type="domain" description="Pectinesterase inhibitor" evidence="5">
    <location>
        <begin position="28"/>
        <end position="178"/>
    </location>
</feature>
<dbReference type="InterPro" id="IPR006501">
    <property type="entry name" value="Pectinesterase_inhib_dom"/>
</dbReference>
<evidence type="ECO:0000256" key="2">
    <source>
        <dbReference type="ARBA" id="ARBA00023157"/>
    </source>
</evidence>
<organism evidence="6 7">
    <name type="scientific">Eucalyptus globulus</name>
    <name type="common">Tasmanian blue gum</name>
    <dbReference type="NCBI Taxonomy" id="34317"/>
    <lineage>
        <taxon>Eukaryota</taxon>
        <taxon>Viridiplantae</taxon>
        <taxon>Streptophyta</taxon>
        <taxon>Embryophyta</taxon>
        <taxon>Tracheophyta</taxon>
        <taxon>Spermatophyta</taxon>
        <taxon>Magnoliopsida</taxon>
        <taxon>eudicotyledons</taxon>
        <taxon>Gunneridae</taxon>
        <taxon>Pentapetalae</taxon>
        <taxon>rosids</taxon>
        <taxon>malvids</taxon>
        <taxon>Myrtales</taxon>
        <taxon>Myrtaceae</taxon>
        <taxon>Myrtoideae</taxon>
        <taxon>Eucalypteae</taxon>
        <taxon>Eucalyptus</taxon>
    </lineage>
</organism>
<sequence length="184" mass="18693">MGLQISASSSFLLILAVAAAAVAPPAKPDAALIPKVCRATKYYGLCLSTLKSDPSSSRADPKGLASIALAAALANATSASSFLSSLALGSSSGGAALSRLLLDCADKYGLAGDALRASALDVAAEAYDYAYVHAMAAEDYPSACRDAFRRSPTGTAYPPELAGREDGLKRICDVVLGIIDFLGS</sequence>
<dbReference type="EMBL" id="JBJKBG010000009">
    <property type="protein sequence ID" value="KAL3721502.1"/>
    <property type="molecule type" value="Genomic_DNA"/>
</dbReference>
<dbReference type="CDD" id="cd14859">
    <property type="entry name" value="PMEI_like"/>
    <property type="match status" value="1"/>
</dbReference>
<evidence type="ECO:0000256" key="3">
    <source>
        <dbReference type="ARBA" id="ARBA00038471"/>
    </source>
</evidence>
<protein>
    <recommendedName>
        <fullName evidence="5">Pectinesterase inhibitor domain-containing protein</fullName>
    </recommendedName>
</protein>
<comment type="similarity">
    <text evidence="3">Belongs to the PMEI family.</text>
</comment>
<accession>A0ABD3J1J0</accession>
<dbReference type="SUPFAM" id="SSF101148">
    <property type="entry name" value="Plant invertase/pectin methylesterase inhibitor"/>
    <property type="match status" value="1"/>
</dbReference>
<evidence type="ECO:0000256" key="1">
    <source>
        <dbReference type="ARBA" id="ARBA00022729"/>
    </source>
</evidence>
<dbReference type="PANTHER" id="PTHR35357:SF8">
    <property type="entry name" value="OS01G0111000 PROTEIN"/>
    <property type="match status" value="1"/>
</dbReference>
<name>A0ABD3J1J0_EUCGL</name>
<evidence type="ECO:0000313" key="7">
    <source>
        <dbReference type="Proteomes" id="UP001634007"/>
    </source>
</evidence>
<keyword evidence="2" id="KW-1015">Disulfide bond</keyword>
<proteinExistence type="inferred from homology"/>
<dbReference type="NCBIfam" id="TIGR01614">
    <property type="entry name" value="PME_inhib"/>
    <property type="match status" value="1"/>
</dbReference>
<evidence type="ECO:0000313" key="6">
    <source>
        <dbReference type="EMBL" id="KAL3721502.1"/>
    </source>
</evidence>
<dbReference type="AlphaFoldDB" id="A0ABD3J1J0"/>
<evidence type="ECO:0000256" key="4">
    <source>
        <dbReference type="SAM" id="SignalP"/>
    </source>
</evidence>
<dbReference type="Gene3D" id="1.20.140.40">
    <property type="entry name" value="Invertase/pectin methylesterase inhibitor family protein"/>
    <property type="match status" value="1"/>
</dbReference>
<keyword evidence="7" id="KW-1185">Reference proteome</keyword>
<evidence type="ECO:0000259" key="5">
    <source>
        <dbReference type="SMART" id="SM00856"/>
    </source>
</evidence>
<feature type="signal peptide" evidence="4">
    <location>
        <begin position="1"/>
        <end position="20"/>
    </location>
</feature>